<evidence type="ECO:0000313" key="5">
    <source>
        <dbReference type="Proteomes" id="UP001159042"/>
    </source>
</evidence>
<feature type="compositionally biased region" description="Polar residues" evidence="1">
    <location>
        <begin position="474"/>
        <end position="484"/>
    </location>
</feature>
<dbReference type="EMBL" id="JANEYG010000002">
    <property type="protein sequence ID" value="KAJ8925122.1"/>
    <property type="molecule type" value="Genomic_DNA"/>
</dbReference>
<feature type="compositionally biased region" description="Polar residues" evidence="1">
    <location>
        <begin position="241"/>
        <end position="253"/>
    </location>
</feature>
<keyword evidence="2" id="KW-0472">Membrane</keyword>
<evidence type="ECO:0000256" key="3">
    <source>
        <dbReference type="SAM" id="SignalP"/>
    </source>
</evidence>
<feature type="signal peptide" evidence="3">
    <location>
        <begin position="1"/>
        <end position="19"/>
    </location>
</feature>
<evidence type="ECO:0000256" key="1">
    <source>
        <dbReference type="SAM" id="MobiDB-lite"/>
    </source>
</evidence>
<evidence type="ECO:0000256" key="2">
    <source>
        <dbReference type="SAM" id="Phobius"/>
    </source>
</evidence>
<sequence>MLARTIIFLLPLLVAQVSADKYHVRISTDDPIVKGGTIRFVATVYELSDGKQIVSDDTDFMFVWEDNAIPQHTRQVEAENATDSWSVTYDADTYPVGTYIVNVVVKRCIIVHVVCYEVTSARSYFDITETLNGKMLLLQNNNSIDTEFVSNASTVTHSIQVKETDKEYIDKATTILTYWFVDCTYYGISSDFNFTFNYTVPEEEHEVEALVMADFTPLPPTTTTTTTPPSTTTTTSKPTTHAPNVTTTVRPTGSTATTIRTGAVTKTLIKRDVASYNSSFPFVCNGTQVATDSKKSYGHFYRKIHVKAPISKVNVTGNNWIQHGDLLSLNVQCQGSRNIEYCVHYIYGAYNVTGNETCYAYISLDMCDFLIKRYLPGAKYTVLIIIRNEVSKVVQPVTVTMYEVTKQPQLSVIVVPVAFSLVAVVLIVFGIAYYIQNRSRFVIEVADFNFGQQYADMEYKTFRERLRDSITNAITRGPTPSSSEVPVWPPGRKYGSMT</sequence>
<protein>
    <submittedName>
        <fullName evidence="4">Uncharacterized protein</fullName>
    </submittedName>
</protein>
<organism evidence="4 5">
    <name type="scientific">Exocentrus adspersus</name>
    <dbReference type="NCBI Taxonomy" id="1586481"/>
    <lineage>
        <taxon>Eukaryota</taxon>
        <taxon>Metazoa</taxon>
        <taxon>Ecdysozoa</taxon>
        <taxon>Arthropoda</taxon>
        <taxon>Hexapoda</taxon>
        <taxon>Insecta</taxon>
        <taxon>Pterygota</taxon>
        <taxon>Neoptera</taxon>
        <taxon>Endopterygota</taxon>
        <taxon>Coleoptera</taxon>
        <taxon>Polyphaga</taxon>
        <taxon>Cucujiformia</taxon>
        <taxon>Chrysomeloidea</taxon>
        <taxon>Cerambycidae</taxon>
        <taxon>Lamiinae</taxon>
        <taxon>Acanthocinini</taxon>
        <taxon>Exocentrus</taxon>
    </lineage>
</organism>
<dbReference type="AlphaFoldDB" id="A0AAV8WFJ4"/>
<keyword evidence="2" id="KW-1133">Transmembrane helix</keyword>
<evidence type="ECO:0000313" key="4">
    <source>
        <dbReference type="EMBL" id="KAJ8925122.1"/>
    </source>
</evidence>
<dbReference type="PANTHER" id="PTHR11861">
    <property type="entry name" value="MELANOCYTE PROTEIN PMEL 17-RELATED"/>
    <property type="match status" value="1"/>
</dbReference>
<feature type="region of interest" description="Disordered" evidence="1">
    <location>
        <begin position="474"/>
        <end position="498"/>
    </location>
</feature>
<name>A0AAV8WFJ4_9CUCU</name>
<dbReference type="Proteomes" id="UP001159042">
    <property type="component" value="Unassembled WGS sequence"/>
</dbReference>
<gene>
    <name evidence="4" type="ORF">NQ315_001304</name>
</gene>
<dbReference type="GO" id="GO:0005886">
    <property type="term" value="C:plasma membrane"/>
    <property type="evidence" value="ECO:0007669"/>
    <property type="project" value="TreeGrafter"/>
</dbReference>
<dbReference type="PANTHER" id="PTHR11861:SF8">
    <property type="entry name" value="PKD DOMAIN-CONTAINING PROTEIN"/>
    <property type="match status" value="1"/>
</dbReference>
<keyword evidence="3" id="KW-0732">Signal</keyword>
<dbReference type="InterPro" id="IPR045219">
    <property type="entry name" value="PKAT"/>
</dbReference>
<proteinExistence type="predicted"/>
<accession>A0AAV8WFJ4</accession>
<comment type="caution">
    <text evidence="4">The sequence shown here is derived from an EMBL/GenBank/DDBJ whole genome shotgun (WGS) entry which is preliminary data.</text>
</comment>
<feature type="region of interest" description="Disordered" evidence="1">
    <location>
        <begin position="218"/>
        <end position="253"/>
    </location>
</feature>
<reference evidence="4 5" key="1">
    <citation type="journal article" date="2023" name="Insect Mol. Biol.">
        <title>Genome sequencing provides insights into the evolution of gene families encoding plant cell wall-degrading enzymes in longhorned beetles.</title>
        <authorList>
            <person name="Shin N.R."/>
            <person name="Okamura Y."/>
            <person name="Kirsch R."/>
            <person name="Pauchet Y."/>
        </authorList>
    </citation>
    <scope>NUCLEOTIDE SEQUENCE [LARGE SCALE GENOMIC DNA]</scope>
    <source>
        <strain evidence="4">EAD_L_NR</strain>
    </source>
</reference>
<keyword evidence="5" id="KW-1185">Reference proteome</keyword>
<keyword evidence="2" id="KW-0812">Transmembrane</keyword>
<feature type="compositionally biased region" description="Low complexity" evidence="1">
    <location>
        <begin position="221"/>
        <end position="240"/>
    </location>
</feature>
<feature type="transmembrane region" description="Helical" evidence="2">
    <location>
        <begin position="410"/>
        <end position="435"/>
    </location>
</feature>
<feature type="chain" id="PRO_5043631050" evidence="3">
    <location>
        <begin position="20"/>
        <end position="498"/>
    </location>
</feature>